<accession>A0ABD1CYR9</accession>
<dbReference type="AlphaFoldDB" id="A0ABD1CYR9"/>
<proteinExistence type="predicted"/>
<dbReference type="EMBL" id="JBEHCU010008554">
    <property type="protein sequence ID" value="KAL1381797.1"/>
    <property type="molecule type" value="Genomic_DNA"/>
</dbReference>
<protein>
    <submittedName>
        <fullName evidence="2">Uncharacterized protein</fullName>
    </submittedName>
</protein>
<gene>
    <name evidence="1" type="ORF">pipiens_005104</name>
    <name evidence="2" type="ORF">pipiens_013338</name>
</gene>
<sequence>MSTLTLKGRGAEKVSRVVVFLYGKYDHFGVRWEAGAKSPVRDTGMIPTPLMTVTRAEYKERGRRRFTKFDRYTKVELS</sequence>
<evidence type="ECO:0000313" key="2">
    <source>
        <dbReference type="EMBL" id="KAL1381797.1"/>
    </source>
</evidence>
<comment type="caution">
    <text evidence="2">The sequence shown here is derived from an EMBL/GenBank/DDBJ whole genome shotgun (WGS) entry which is preliminary data.</text>
</comment>
<evidence type="ECO:0000313" key="3">
    <source>
        <dbReference type="Proteomes" id="UP001562425"/>
    </source>
</evidence>
<organism evidence="2 3">
    <name type="scientific">Culex pipiens pipiens</name>
    <name type="common">Northern house mosquito</name>
    <dbReference type="NCBI Taxonomy" id="38569"/>
    <lineage>
        <taxon>Eukaryota</taxon>
        <taxon>Metazoa</taxon>
        <taxon>Ecdysozoa</taxon>
        <taxon>Arthropoda</taxon>
        <taxon>Hexapoda</taxon>
        <taxon>Insecta</taxon>
        <taxon>Pterygota</taxon>
        <taxon>Neoptera</taxon>
        <taxon>Endopterygota</taxon>
        <taxon>Diptera</taxon>
        <taxon>Nematocera</taxon>
        <taxon>Culicoidea</taxon>
        <taxon>Culicidae</taxon>
        <taxon>Culicinae</taxon>
        <taxon>Culicini</taxon>
        <taxon>Culex</taxon>
        <taxon>Culex</taxon>
    </lineage>
</organism>
<name>A0ABD1CYR9_CULPP</name>
<evidence type="ECO:0000313" key="1">
    <source>
        <dbReference type="EMBL" id="KAL1373713.1"/>
    </source>
</evidence>
<dbReference type="EMBL" id="JBEHCU010014059">
    <property type="protein sequence ID" value="KAL1373713.1"/>
    <property type="molecule type" value="Genomic_DNA"/>
</dbReference>
<dbReference type="Proteomes" id="UP001562425">
    <property type="component" value="Unassembled WGS sequence"/>
</dbReference>
<reference evidence="2 3" key="1">
    <citation type="submission" date="2024-05" db="EMBL/GenBank/DDBJ databases">
        <title>Culex pipiens pipiens assembly and annotation.</title>
        <authorList>
            <person name="Alout H."/>
            <person name="Durand T."/>
        </authorList>
    </citation>
    <scope>NUCLEOTIDE SEQUENCE [LARGE SCALE GENOMIC DNA]</scope>
    <source>
        <strain evidence="2">HA-2024</strain>
        <tissue evidence="2">Whole body</tissue>
    </source>
</reference>
<keyword evidence="3" id="KW-1185">Reference proteome</keyword>